<evidence type="ECO:0000256" key="1">
    <source>
        <dbReference type="SAM" id="MobiDB-lite"/>
    </source>
</evidence>
<keyword evidence="3" id="KW-1185">Reference proteome</keyword>
<evidence type="ECO:0000313" key="3">
    <source>
        <dbReference type="Proteomes" id="UP000266861"/>
    </source>
</evidence>
<reference evidence="2 3" key="1">
    <citation type="submission" date="2018-08" db="EMBL/GenBank/DDBJ databases">
        <title>Genome and evolution of the arbuscular mycorrhizal fungus Diversispora epigaea (formerly Glomus versiforme) and its bacterial endosymbionts.</title>
        <authorList>
            <person name="Sun X."/>
            <person name="Fei Z."/>
            <person name="Harrison M."/>
        </authorList>
    </citation>
    <scope>NUCLEOTIDE SEQUENCE [LARGE SCALE GENOMIC DNA]</scope>
    <source>
        <strain evidence="2 3">IT104</strain>
    </source>
</reference>
<feature type="region of interest" description="Disordered" evidence="1">
    <location>
        <begin position="110"/>
        <end position="201"/>
    </location>
</feature>
<name>A0A397JCS7_9GLOM</name>
<dbReference type="AlphaFoldDB" id="A0A397JCS7"/>
<organism evidence="2 3">
    <name type="scientific">Diversispora epigaea</name>
    <dbReference type="NCBI Taxonomy" id="1348612"/>
    <lineage>
        <taxon>Eukaryota</taxon>
        <taxon>Fungi</taxon>
        <taxon>Fungi incertae sedis</taxon>
        <taxon>Mucoromycota</taxon>
        <taxon>Glomeromycotina</taxon>
        <taxon>Glomeromycetes</taxon>
        <taxon>Diversisporales</taxon>
        <taxon>Diversisporaceae</taxon>
        <taxon>Diversispora</taxon>
    </lineage>
</organism>
<feature type="compositionally biased region" description="Basic and acidic residues" evidence="1">
    <location>
        <begin position="136"/>
        <end position="147"/>
    </location>
</feature>
<dbReference type="EMBL" id="PQFF01000096">
    <property type="protein sequence ID" value="RHZ82783.1"/>
    <property type="molecule type" value="Genomic_DNA"/>
</dbReference>
<accession>A0A397JCS7</accession>
<dbReference type="OrthoDB" id="2370938at2759"/>
<proteinExistence type="predicted"/>
<gene>
    <name evidence="2" type="ORF">Glove_103g48</name>
</gene>
<dbReference type="Proteomes" id="UP000266861">
    <property type="component" value="Unassembled WGS sequence"/>
</dbReference>
<sequence>MFVYLIYNRNFDVDSYFDETLPEKYRFLDFYEYRKRQNDFTFSFSKESRKLLKSLDALLESERCLDFKRKAKTLKDRFENHRLNNKDVSDFWNEIELNITQDMMENMAEETVEQHLATKSTTKKKKRKDQNEEDHEEKTTKRKKIDDYFSPVYETQHDQAQQPCENAKNNKNNEEPPVIGSPDDILKQYHQSDGHTTPSSYSPILKSPILDFVNNPFLEEDSIISIDDVPNELTFEYIDQINEFFLGETNVSLLFNNYQNQSLKLAKTNGLFIESNVHEILSS</sequence>
<protein>
    <submittedName>
        <fullName evidence="2">Uncharacterized protein</fullName>
    </submittedName>
</protein>
<feature type="compositionally biased region" description="Basic and acidic residues" evidence="1">
    <location>
        <begin position="184"/>
        <end position="193"/>
    </location>
</feature>
<comment type="caution">
    <text evidence="2">The sequence shown here is derived from an EMBL/GenBank/DDBJ whole genome shotgun (WGS) entry which is preliminary data.</text>
</comment>
<evidence type="ECO:0000313" key="2">
    <source>
        <dbReference type="EMBL" id="RHZ82783.1"/>
    </source>
</evidence>